<dbReference type="PANTHER" id="PTHR11588">
    <property type="entry name" value="TUBULIN"/>
    <property type="match status" value="1"/>
</dbReference>
<accession>U6M9S5</accession>
<reference evidence="6" key="1">
    <citation type="submission" date="2013-10" db="EMBL/GenBank/DDBJ databases">
        <title>Genomic analysis of the causative agents of coccidiosis in chickens.</title>
        <authorList>
            <person name="Reid A.J."/>
            <person name="Blake D."/>
            <person name="Billington K."/>
            <person name="Browne H."/>
            <person name="Dunn M."/>
            <person name="Hung S."/>
            <person name="Kawahara F."/>
            <person name="Miranda-Saavedra D."/>
            <person name="Mourier T."/>
            <person name="Nagra H."/>
            <person name="Otto T.D."/>
            <person name="Rawlings N."/>
            <person name="Sanchez A."/>
            <person name="Sanders M."/>
            <person name="Subramaniam C."/>
            <person name="Tay Y."/>
            <person name="Dear P."/>
            <person name="Doerig C."/>
            <person name="Gruber A."/>
            <person name="Parkinson J."/>
            <person name="Shirley M."/>
            <person name="Wan K.L."/>
            <person name="Berriman M."/>
            <person name="Tomley F."/>
            <person name="Pain A."/>
        </authorList>
    </citation>
    <scope>NUCLEOTIDE SEQUENCE [LARGE SCALE GENOMIC DNA]</scope>
    <source>
        <strain evidence="6">Weybridge</strain>
    </source>
</reference>
<keyword evidence="4" id="KW-0342">GTP-binding</keyword>
<proteinExistence type="inferred from homology"/>
<dbReference type="InterPro" id="IPR036525">
    <property type="entry name" value="Tubulin/FtsZ_GTPase_sf"/>
</dbReference>
<evidence type="ECO:0000313" key="7">
    <source>
        <dbReference type="Proteomes" id="UP000030763"/>
    </source>
</evidence>
<feature type="domain" description="Tubulin/FtsZ GTPase" evidence="5">
    <location>
        <begin position="154"/>
        <end position="338"/>
    </location>
</feature>
<sequence>MVCVPSEPNMVRIAVRGRSHCGSQSGSSYWYSALIIMSLVQVVKLEMAKQRCGISSCTRAGCLEDMAYACGVLGTKVASTADNLEAMPREIITFQIGQCGNQIGSQFWEVLLKEHGLSGPNLSAYIPTETTKAVGVHANIFDEGMSSIFTLRTNSRLRTCGAWVRYLKARAVLIDMEEGVVNRLLRGPLGSLFDDTLLITDVSGSGNNWAHGHEVYGQLHCSSIADTVSKALEDCDSPQDQGLARNVLKVGISNAIGAAVDSPSPGETDDVITSPYNAALALEEIRQYATCVLPLCNDSLMQRVPGVQQLSPSLPFAQANAVVAQMLAHLTSSARFSGPLDMDLLDISSNLVPYKGLHFLASALSPLESNPGQLQGIPNPVQPSDKKAMSYVRTINQQASRVVDMLLDVLSPSHQLLDIRPKAGT</sequence>
<evidence type="ECO:0000256" key="4">
    <source>
        <dbReference type="ARBA" id="ARBA00023134"/>
    </source>
</evidence>
<dbReference type="InterPro" id="IPR003008">
    <property type="entry name" value="Tubulin_FtsZ_GTPase"/>
</dbReference>
<dbReference type="SUPFAM" id="SSF55307">
    <property type="entry name" value="Tubulin C-terminal domain-like"/>
    <property type="match status" value="1"/>
</dbReference>
<dbReference type="PRINTS" id="PR01161">
    <property type="entry name" value="TUBULIN"/>
</dbReference>
<evidence type="ECO:0000256" key="1">
    <source>
        <dbReference type="ARBA" id="ARBA00009636"/>
    </source>
</evidence>
<dbReference type="RefSeq" id="XP_013336443.1">
    <property type="nucleotide sequence ID" value="XM_013480989.1"/>
</dbReference>
<dbReference type="GO" id="GO:0007017">
    <property type="term" value="P:microtubule-based process"/>
    <property type="evidence" value="ECO:0007669"/>
    <property type="project" value="InterPro"/>
</dbReference>
<dbReference type="InterPro" id="IPR000217">
    <property type="entry name" value="Tubulin"/>
</dbReference>
<keyword evidence="3" id="KW-0547">Nucleotide-binding</keyword>
<dbReference type="SMART" id="SM00864">
    <property type="entry name" value="Tubulin"/>
    <property type="match status" value="1"/>
</dbReference>
<dbReference type="InterPro" id="IPR004057">
    <property type="entry name" value="Epsilon_tubulin"/>
</dbReference>
<dbReference type="VEuPathDB" id="ToxoDB:EMWEY_00004830"/>
<evidence type="ECO:0000313" key="6">
    <source>
        <dbReference type="EMBL" id="CDJ59798.1"/>
    </source>
</evidence>
<comment type="similarity">
    <text evidence="1">Belongs to the tubulin family.</text>
</comment>
<dbReference type="SUPFAM" id="SSF52490">
    <property type="entry name" value="Tubulin nucleotide-binding domain-like"/>
    <property type="match status" value="1"/>
</dbReference>
<keyword evidence="2" id="KW-0493">Microtubule</keyword>
<dbReference type="OrthoDB" id="1662883at2759"/>
<dbReference type="GO" id="GO:0005525">
    <property type="term" value="F:GTP binding"/>
    <property type="evidence" value="ECO:0007669"/>
    <property type="project" value="UniProtKB-KW"/>
</dbReference>
<dbReference type="Gene3D" id="3.40.50.1440">
    <property type="entry name" value="Tubulin/FtsZ, GTPase domain"/>
    <property type="match status" value="2"/>
</dbReference>
<evidence type="ECO:0000259" key="5">
    <source>
        <dbReference type="SMART" id="SM00864"/>
    </source>
</evidence>
<protein>
    <submittedName>
        <fullName evidence="6">Tubulin epsilon chain, putative</fullName>
    </submittedName>
</protein>
<dbReference type="Pfam" id="PF00091">
    <property type="entry name" value="Tubulin"/>
    <property type="match status" value="1"/>
</dbReference>
<evidence type="ECO:0000256" key="2">
    <source>
        <dbReference type="ARBA" id="ARBA00022701"/>
    </source>
</evidence>
<keyword evidence="7" id="KW-1185">Reference proteome</keyword>
<dbReference type="GeneID" id="25334469"/>
<evidence type="ECO:0000256" key="3">
    <source>
        <dbReference type="ARBA" id="ARBA00022741"/>
    </source>
</evidence>
<dbReference type="EMBL" id="HG720843">
    <property type="protein sequence ID" value="CDJ59798.1"/>
    <property type="molecule type" value="Genomic_DNA"/>
</dbReference>
<organism evidence="6 7">
    <name type="scientific">Eimeria maxima</name>
    <name type="common">Coccidian parasite</name>
    <dbReference type="NCBI Taxonomy" id="5804"/>
    <lineage>
        <taxon>Eukaryota</taxon>
        <taxon>Sar</taxon>
        <taxon>Alveolata</taxon>
        <taxon>Apicomplexa</taxon>
        <taxon>Conoidasida</taxon>
        <taxon>Coccidia</taxon>
        <taxon>Eucoccidiorida</taxon>
        <taxon>Eimeriorina</taxon>
        <taxon>Eimeriidae</taxon>
        <taxon>Eimeria</taxon>
    </lineage>
</organism>
<reference evidence="6" key="2">
    <citation type="submission" date="2013-10" db="EMBL/GenBank/DDBJ databases">
        <authorList>
            <person name="Aslett M."/>
        </authorList>
    </citation>
    <scope>NUCLEOTIDE SEQUENCE [LARGE SCALE GENOMIC DNA]</scope>
    <source>
        <strain evidence="6">Weybridge</strain>
    </source>
</reference>
<dbReference type="PRINTS" id="PR01519">
    <property type="entry name" value="EPSLNTUBULIN"/>
</dbReference>
<dbReference type="AlphaFoldDB" id="U6M9S5"/>
<dbReference type="GO" id="GO:0005874">
    <property type="term" value="C:microtubule"/>
    <property type="evidence" value="ECO:0007669"/>
    <property type="project" value="UniProtKB-KW"/>
</dbReference>
<gene>
    <name evidence="6" type="ORF">EMWEY_00004830</name>
</gene>
<dbReference type="Proteomes" id="UP000030763">
    <property type="component" value="Unassembled WGS sequence"/>
</dbReference>
<name>U6M9S5_EIMMA</name>
<dbReference type="InterPro" id="IPR008280">
    <property type="entry name" value="Tub_FtsZ_C"/>
</dbReference>